<sequence length="116" mass="13612">MLTSNEYRPYAGILGWLNELRCLWLWCCWNAIQKRLNSWQDGVSATNCPIQPGKNWDLRVSDQGQNWHFLLLPHHQLTNACCRIVIAVPFPQPEAEFDLLIGDWFYTPTRWLILPS</sequence>
<evidence type="ECO:0000259" key="1">
    <source>
        <dbReference type="Pfam" id="PF07732"/>
    </source>
</evidence>
<dbReference type="Proteomes" id="UP000288805">
    <property type="component" value="Unassembled WGS sequence"/>
</dbReference>
<dbReference type="InterPro" id="IPR011707">
    <property type="entry name" value="Cu-oxidase-like_N"/>
</dbReference>
<dbReference type="Pfam" id="PF07732">
    <property type="entry name" value="Cu-oxidase_3"/>
    <property type="match status" value="1"/>
</dbReference>
<feature type="domain" description="Plastocyanin-like" evidence="1">
    <location>
        <begin position="29"/>
        <end position="75"/>
    </location>
</feature>
<reference evidence="2 3" key="1">
    <citation type="journal article" date="2018" name="PLoS Genet.">
        <title>Population sequencing reveals clonal diversity and ancestral inbreeding in the grapevine cultivar Chardonnay.</title>
        <authorList>
            <person name="Roach M.J."/>
            <person name="Johnson D.L."/>
            <person name="Bohlmann J."/>
            <person name="van Vuuren H.J."/>
            <person name="Jones S.J."/>
            <person name="Pretorius I.S."/>
            <person name="Schmidt S.A."/>
            <person name="Borneman A.R."/>
        </authorList>
    </citation>
    <scope>NUCLEOTIDE SEQUENCE [LARGE SCALE GENOMIC DNA]</scope>
    <source>
        <strain evidence="3">cv. Chardonnay</strain>
        <tissue evidence="2">Leaf</tissue>
    </source>
</reference>
<accession>A0A438GVI3</accession>
<name>A0A438GVI3_VITVI</name>
<organism evidence="2 3">
    <name type="scientific">Vitis vinifera</name>
    <name type="common">Grape</name>
    <dbReference type="NCBI Taxonomy" id="29760"/>
    <lineage>
        <taxon>Eukaryota</taxon>
        <taxon>Viridiplantae</taxon>
        <taxon>Streptophyta</taxon>
        <taxon>Embryophyta</taxon>
        <taxon>Tracheophyta</taxon>
        <taxon>Spermatophyta</taxon>
        <taxon>Magnoliopsida</taxon>
        <taxon>eudicotyledons</taxon>
        <taxon>Gunneridae</taxon>
        <taxon>Pentapetalae</taxon>
        <taxon>rosids</taxon>
        <taxon>Vitales</taxon>
        <taxon>Vitaceae</taxon>
        <taxon>Viteae</taxon>
        <taxon>Vitis</taxon>
    </lineage>
</organism>
<proteinExistence type="predicted"/>
<dbReference type="AlphaFoldDB" id="A0A438GVI3"/>
<evidence type="ECO:0000313" key="3">
    <source>
        <dbReference type="Proteomes" id="UP000288805"/>
    </source>
</evidence>
<protein>
    <submittedName>
        <fullName evidence="2">L-ascorbate oxidase-like</fullName>
    </submittedName>
</protein>
<gene>
    <name evidence="2" type="primary">ASOL_0</name>
    <name evidence="2" type="ORF">CK203_048971</name>
</gene>
<evidence type="ECO:0000313" key="2">
    <source>
        <dbReference type="EMBL" id="RVW76222.1"/>
    </source>
</evidence>
<dbReference type="GO" id="GO:0005507">
    <property type="term" value="F:copper ion binding"/>
    <property type="evidence" value="ECO:0007669"/>
    <property type="project" value="InterPro"/>
</dbReference>
<dbReference type="EMBL" id="QGNW01000333">
    <property type="protein sequence ID" value="RVW76222.1"/>
    <property type="molecule type" value="Genomic_DNA"/>
</dbReference>
<comment type="caution">
    <text evidence="2">The sequence shown here is derived from an EMBL/GenBank/DDBJ whole genome shotgun (WGS) entry which is preliminary data.</text>
</comment>